<dbReference type="Pfam" id="PF10990">
    <property type="entry name" value="DUF2809"/>
    <property type="match status" value="1"/>
</dbReference>
<keyword evidence="1" id="KW-0472">Membrane</keyword>
<evidence type="ECO:0000313" key="2">
    <source>
        <dbReference type="EMBL" id="GGA16453.1"/>
    </source>
</evidence>
<feature type="transmembrane region" description="Helical" evidence="1">
    <location>
        <begin position="46"/>
        <end position="66"/>
    </location>
</feature>
<organism evidence="2 3">
    <name type="scientific">Paenibacillus marchantiophytorum</name>
    <dbReference type="NCBI Taxonomy" id="1619310"/>
    <lineage>
        <taxon>Bacteria</taxon>
        <taxon>Bacillati</taxon>
        <taxon>Bacillota</taxon>
        <taxon>Bacilli</taxon>
        <taxon>Bacillales</taxon>
        <taxon>Paenibacillaceae</taxon>
        <taxon>Paenibacillus</taxon>
    </lineage>
</organism>
<name>A0ABQ1FK13_9BACL</name>
<dbReference type="EMBL" id="BMHE01000087">
    <property type="protein sequence ID" value="GGA16453.1"/>
    <property type="molecule type" value="Genomic_DNA"/>
</dbReference>
<keyword evidence="1" id="KW-1133">Transmembrane helix</keyword>
<reference evidence="3" key="1">
    <citation type="journal article" date="2019" name="Int. J. Syst. Evol. Microbiol.">
        <title>The Global Catalogue of Microorganisms (GCM) 10K type strain sequencing project: providing services to taxonomists for standard genome sequencing and annotation.</title>
        <authorList>
            <consortium name="The Broad Institute Genomics Platform"/>
            <consortium name="The Broad Institute Genome Sequencing Center for Infectious Disease"/>
            <person name="Wu L."/>
            <person name="Ma J."/>
        </authorList>
    </citation>
    <scope>NUCLEOTIDE SEQUENCE [LARGE SCALE GENOMIC DNA]</scope>
    <source>
        <strain evidence="3">CGMCC 1.15043</strain>
    </source>
</reference>
<accession>A0ABQ1FK13</accession>
<gene>
    <name evidence="2" type="primary">yjgA</name>
    <name evidence="2" type="ORF">GCM10008018_71230</name>
</gene>
<feature type="transmembrane region" description="Helical" evidence="1">
    <location>
        <begin position="78"/>
        <end position="106"/>
    </location>
</feature>
<keyword evidence="3" id="KW-1185">Reference proteome</keyword>
<proteinExistence type="predicted"/>
<evidence type="ECO:0000313" key="3">
    <source>
        <dbReference type="Proteomes" id="UP000615455"/>
    </source>
</evidence>
<comment type="caution">
    <text evidence="2">The sequence shown here is derived from an EMBL/GenBank/DDBJ whole genome shotgun (WGS) entry which is preliminary data.</text>
</comment>
<protein>
    <submittedName>
        <fullName evidence="2">Membrane protein YjgA</fullName>
    </submittedName>
</protein>
<dbReference type="Proteomes" id="UP000615455">
    <property type="component" value="Unassembled WGS sequence"/>
</dbReference>
<sequence length="117" mass="13115">MTILLGMGSRHFASLLPPVIAIHAGDILWASMVYQGFRFVGYTKSLLWAVGLSVLFSFAIEFSQLYQADWVVALRHTVLGALILGQGFLKLDLLRYVMGIALAYFLDKAWLYRKGKS</sequence>
<keyword evidence="1" id="KW-0812">Transmembrane</keyword>
<dbReference type="InterPro" id="IPR021257">
    <property type="entry name" value="DUF2809"/>
</dbReference>
<evidence type="ECO:0000256" key="1">
    <source>
        <dbReference type="SAM" id="Phobius"/>
    </source>
</evidence>
<feature type="transmembrane region" description="Helical" evidence="1">
    <location>
        <begin position="12"/>
        <end position="34"/>
    </location>
</feature>